<keyword evidence="3" id="KW-0809">Transit peptide</keyword>
<evidence type="ECO:0000256" key="2">
    <source>
        <dbReference type="ARBA" id="ARBA00022472"/>
    </source>
</evidence>
<keyword evidence="2" id="KW-0804">Transcription</keyword>
<dbReference type="SMART" id="SM00733">
    <property type="entry name" value="Mterf"/>
    <property type="match status" value="2"/>
</dbReference>
<dbReference type="PANTHER" id="PTHR13068">
    <property type="entry name" value="CGI-12 PROTEIN-RELATED"/>
    <property type="match status" value="1"/>
</dbReference>
<dbReference type="PANTHER" id="PTHR13068:SF113">
    <property type="entry name" value="TRANSCRIPTION TERMINATION FACTOR MTEF18, MITOCHONDRIAL"/>
    <property type="match status" value="1"/>
</dbReference>
<keyword evidence="2" id="KW-0805">Transcription regulation</keyword>
<dbReference type="Gene3D" id="1.25.70.10">
    <property type="entry name" value="Transcription termination factor 3, mitochondrial"/>
    <property type="match status" value="1"/>
</dbReference>
<proteinExistence type="inferred from homology"/>
<keyword evidence="5" id="KW-1185">Reference proteome</keyword>
<accession>A0AAN8UZ32</accession>
<protein>
    <submittedName>
        <fullName evidence="4">Transcription termination factor, mitochondrial/chloroplastic</fullName>
    </submittedName>
</protein>
<name>A0AAN8UZ32_9MAGN</name>
<evidence type="ECO:0000256" key="3">
    <source>
        <dbReference type="ARBA" id="ARBA00022946"/>
    </source>
</evidence>
<organism evidence="4 5">
    <name type="scientific">Dillenia turbinata</name>
    <dbReference type="NCBI Taxonomy" id="194707"/>
    <lineage>
        <taxon>Eukaryota</taxon>
        <taxon>Viridiplantae</taxon>
        <taxon>Streptophyta</taxon>
        <taxon>Embryophyta</taxon>
        <taxon>Tracheophyta</taxon>
        <taxon>Spermatophyta</taxon>
        <taxon>Magnoliopsida</taxon>
        <taxon>eudicotyledons</taxon>
        <taxon>Gunneridae</taxon>
        <taxon>Pentapetalae</taxon>
        <taxon>Dilleniales</taxon>
        <taxon>Dilleniaceae</taxon>
        <taxon>Dillenia</taxon>
    </lineage>
</organism>
<comment type="caution">
    <text evidence="4">The sequence shown here is derived from an EMBL/GenBank/DDBJ whole genome shotgun (WGS) entry which is preliminary data.</text>
</comment>
<dbReference type="GO" id="GO:0003676">
    <property type="term" value="F:nucleic acid binding"/>
    <property type="evidence" value="ECO:0007669"/>
    <property type="project" value="InterPro"/>
</dbReference>
<dbReference type="InterPro" id="IPR038538">
    <property type="entry name" value="MTERF_sf"/>
</dbReference>
<dbReference type="InterPro" id="IPR003690">
    <property type="entry name" value="MTERF"/>
</dbReference>
<comment type="similarity">
    <text evidence="1">Belongs to the mTERF family.</text>
</comment>
<evidence type="ECO:0000256" key="1">
    <source>
        <dbReference type="ARBA" id="ARBA00007692"/>
    </source>
</evidence>
<dbReference type="Pfam" id="PF02536">
    <property type="entry name" value="mTERF"/>
    <property type="match status" value="1"/>
</dbReference>
<evidence type="ECO:0000313" key="4">
    <source>
        <dbReference type="EMBL" id="KAK6923454.1"/>
    </source>
</evidence>
<keyword evidence="2" id="KW-0806">Transcription termination</keyword>
<dbReference type="Proteomes" id="UP001370490">
    <property type="component" value="Unassembled WGS sequence"/>
</dbReference>
<reference evidence="4 5" key="1">
    <citation type="submission" date="2023-12" db="EMBL/GenBank/DDBJ databases">
        <title>A high-quality genome assembly for Dillenia turbinata (Dilleniales).</title>
        <authorList>
            <person name="Chanderbali A."/>
        </authorList>
    </citation>
    <scope>NUCLEOTIDE SEQUENCE [LARGE SCALE GENOMIC DNA]</scope>
    <source>
        <strain evidence="4">LSX21</strain>
        <tissue evidence="4">Leaf</tissue>
    </source>
</reference>
<dbReference type="GO" id="GO:0006353">
    <property type="term" value="P:DNA-templated transcription termination"/>
    <property type="evidence" value="ECO:0007669"/>
    <property type="project" value="UniProtKB-KW"/>
</dbReference>
<dbReference type="AlphaFoldDB" id="A0AAN8UZ32"/>
<dbReference type="EMBL" id="JBAMMX010000018">
    <property type="protein sequence ID" value="KAK6923454.1"/>
    <property type="molecule type" value="Genomic_DNA"/>
</dbReference>
<evidence type="ECO:0000313" key="5">
    <source>
        <dbReference type="Proteomes" id="UP001370490"/>
    </source>
</evidence>
<sequence length="278" mass="32076">MDLFPSQSQLLELWKIHSTAQAHVFGVHDASYRNGETFDALLDDLKRVFLDLGLQDEMEGNVDACYEILNFDLENLTSSVSGNKFDNLPYVMRALDLHEWFFNRIRNGNQHLLGSYAISSPDEDLDYHFRDTLGKIQGKRTPYHTLSKLKFLHDIGFGENRHTMEVLPHLHGTQSELQMRFDCLIRAGIEFSKLCKMISLTTKILNQHPGILEKKVNFLLEDMGLTVLNLDAFPAYLCYNLENRIKPRFEFYLWLTEKGLCMKDYSLGSIIATSDKIS</sequence>
<gene>
    <name evidence="4" type="ORF">RJ641_011758</name>
</gene>